<feature type="domain" description="Sulfatase N-terminal" evidence="3">
    <location>
        <begin position="4"/>
        <end position="307"/>
    </location>
</feature>
<keyword evidence="1" id="KW-0479">Metal-binding</keyword>
<evidence type="ECO:0000256" key="2">
    <source>
        <dbReference type="ARBA" id="ARBA00022801"/>
    </source>
</evidence>
<keyword evidence="2" id="KW-0378">Hydrolase</keyword>
<dbReference type="AlphaFoldDB" id="A0A1H5MA69"/>
<evidence type="ECO:0000259" key="3">
    <source>
        <dbReference type="Pfam" id="PF00884"/>
    </source>
</evidence>
<gene>
    <name evidence="4" type="ORF">SAMN04488554_3219</name>
</gene>
<proteinExistence type="predicted"/>
<keyword evidence="5" id="KW-1185">Reference proteome</keyword>
<dbReference type="GO" id="GO:0005737">
    <property type="term" value="C:cytoplasm"/>
    <property type="evidence" value="ECO:0007669"/>
    <property type="project" value="TreeGrafter"/>
</dbReference>
<evidence type="ECO:0000313" key="4">
    <source>
        <dbReference type="EMBL" id="SEE85697.1"/>
    </source>
</evidence>
<dbReference type="GO" id="GO:0008484">
    <property type="term" value="F:sulfuric ester hydrolase activity"/>
    <property type="evidence" value="ECO:0007669"/>
    <property type="project" value="TreeGrafter"/>
</dbReference>
<dbReference type="PANTHER" id="PTHR45953:SF1">
    <property type="entry name" value="IDURONATE 2-SULFATASE"/>
    <property type="match status" value="1"/>
</dbReference>
<dbReference type="STRING" id="648782.SAMN04488554_3219"/>
<evidence type="ECO:0000256" key="1">
    <source>
        <dbReference type="ARBA" id="ARBA00022723"/>
    </source>
</evidence>
<dbReference type="SUPFAM" id="SSF53649">
    <property type="entry name" value="Alkaline phosphatase-like"/>
    <property type="match status" value="1"/>
</dbReference>
<protein>
    <submittedName>
        <fullName evidence="4">Arylsulfatase A</fullName>
    </submittedName>
</protein>
<sequence length="462" mass="51430">MSRPNVLLLHCHDLGRYLGCYGVTTVRTPHLDALAADGVTFEQAFCTAPQCSPSRASLFTGRYPHSAGVMGLTHAQFAWDLYPEERHLAREFKDAGYTTSLLGVQHESRASRTPEEMAARLGFDRAVPAVERAGRPDRAQAVAEAACAELDRLTAGDHPFYLQVGFVEPHRLPGGTRDEPGYQGFISDYMEPDDELGVEIPPYIEDEGECTRTELAELQGAIHHLDQAVGQVLRRLDEDGLTENTLVIFTTDHGVALPRAKCALYDPGLEVAWLMRCPRLGWTGGSRYDELVSNIDIFPTVLTAAGIEPTDRVHGRSLRPLLDGTSDGPAVGRDAVYGEMTYHDYYDPRRCIRTERHKLIVNFTAAPEFMDSSQSWRPRTTPRTPVRRFHPAVELYDLVEDPIEAHNVADDPAYESVRIELLQDLHRWMHETQDPLLDGAVTSPLHEQSVSILDEAVNADPA</sequence>
<dbReference type="RefSeq" id="WP_217632478.1">
    <property type="nucleotide sequence ID" value="NZ_FNTX01000002.1"/>
</dbReference>
<dbReference type="EMBL" id="FNTX01000002">
    <property type="protein sequence ID" value="SEE85697.1"/>
    <property type="molecule type" value="Genomic_DNA"/>
</dbReference>
<dbReference type="GO" id="GO:0046872">
    <property type="term" value="F:metal ion binding"/>
    <property type="evidence" value="ECO:0007669"/>
    <property type="project" value="UniProtKB-KW"/>
</dbReference>
<dbReference type="CDD" id="cd16027">
    <property type="entry name" value="SGSH"/>
    <property type="match status" value="1"/>
</dbReference>
<evidence type="ECO:0000313" key="5">
    <source>
        <dbReference type="Proteomes" id="UP000199220"/>
    </source>
</evidence>
<dbReference type="Proteomes" id="UP000199220">
    <property type="component" value="Unassembled WGS sequence"/>
</dbReference>
<dbReference type="Pfam" id="PF00884">
    <property type="entry name" value="Sulfatase"/>
    <property type="match status" value="1"/>
</dbReference>
<dbReference type="InterPro" id="IPR017850">
    <property type="entry name" value="Alkaline_phosphatase_core_sf"/>
</dbReference>
<accession>A0A1H5MA69</accession>
<dbReference type="PANTHER" id="PTHR45953">
    <property type="entry name" value="IDURONATE 2-SULFATASE"/>
    <property type="match status" value="1"/>
</dbReference>
<organism evidence="4 5">
    <name type="scientific">Ruania alba</name>
    <dbReference type="NCBI Taxonomy" id="648782"/>
    <lineage>
        <taxon>Bacteria</taxon>
        <taxon>Bacillati</taxon>
        <taxon>Actinomycetota</taxon>
        <taxon>Actinomycetes</taxon>
        <taxon>Micrococcales</taxon>
        <taxon>Ruaniaceae</taxon>
        <taxon>Ruania</taxon>
    </lineage>
</organism>
<name>A0A1H5MA69_9MICO</name>
<dbReference type="Gene3D" id="3.40.720.10">
    <property type="entry name" value="Alkaline Phosphatase, subunit A"/>
    <property type="match status" value="1"/>
</dbReference>
<dbReference type="InterPro" id="IPR000917">
    <property type="entry name" value="Sulfatase_N"/>
</dbReference>
<reference evidence="5" key="1">
    <citation type="submission" date="2016-10" db="EMBL/GenBank/DDBJ databases">
        <authorList>
            <person name="Varghese N."/>
            <person name="Submissions S."/>
        </authorList>
    </citation>
    <scope>NUCLEOTIDE SEQUENCE [LARGE SCALE GENOMIC DNA]</scope>
    <source>
        <strain evidence="5">DSM 21368</strain>
    </source>
</reference>